<comment type="caution">
    <text evidence="4">The sequence shown here is derived from an EMBL/GenBank/DDBJ whole genome shotgun (WGS) entry which is preliminary data.</text>
</comment>
<dbReference type="RefSeq" id="WP_188425183.1">
    <property type="nucleotide sequence ID" value="NZ_BMCH01000001.1"/>
</dbReference>
<evidence type="ECO:0008006" key="6">
    <source>
        <dbReference type="Google" id="ProtNLM"/>
    </source>
</evidence>
<evidence type="ECO:0000256" key="2">
    <source>
        <dbReference type="ARBA" id="ARBA00022525"/>
    </source>
</evidence>
<accession>A0ABQ1LHJ7</accession>
<evidence type="ECO:0000313" key="4">
    <source>
        <dbReference type="EMBL" id="GGC22813.1"/>
    </source>
</evidence>
<reference evidence="5" key="1">
    <citation type="journal article" date="2019" name="Int. J. Syst. Evol. Microbiol.">
        <title>The Global Catalogue of Microorganisms (GCM) 10K type strain sequencing project: providing services to taxonomists for standard genome sequencing and annotation.</title>
        <authorList>
            <consortium name="The Broad Institute Genomics Platform"/>
            <consortium name="The Broad Institute Genome Sequencing Center for Infectious Disease"/>
            <person name="Wu L."/>
            <person name="Ma J."/>
        </authorList>
    </citation>
    <scope>NUCLEOTIDE SEQUENCE [LARGE SCALE GENOMIC DNA]</scope>
    <source>
        <strain evidence="5">CCM 7132</strain>
    </source>
</reference>
<name>A0ABQ1LHJ7_9PROT</name>
<dbReference type="EMBL" id="BMCH01000001">
    <property type="protein sequence ID" value="GGC22813.1"/>
    <property type="molecule type" value="Genomic_DNA"/>
</dbReference>
<dbReference type="InterPro" id="IPR011042">
    <property type="entry name" value="6-blade_b-propeller_TolB-like"/>
</dbReference>
<dbReference type="Pfam" id="PF03022">
    <property type="entry name" value="MRJP"/>
    <property type="match status" value="1"/>
</dbReference>
<comment type="subcellular location">
    <subcellularLocation>
        <location evidence="1">Secreted</location>
    </subcellularLocation>
</comment>
<feature type="chain" id="PRO_5045904149" description="Major royal jelly protein" evidence="3">
    <location>
        <begin position="32"/>
        <end position="359"/>
    </location>
</feature>
<evidence type="ECO:0000313" key="5">
    <source>
        <dbReference type="Proteomes" id="UP000637769"/>
    </source>
</evidence>
<keyword evidence="3" id="KW-0732">Signal</keyword>
<dbReference type="SUPFAM" id="SSF63825">
    <property type="entry name" value="YWTD domain"/>
    <property type="match status" value="1"/>
</dbReference>
<keyword evidence="2" id="KW-0964">Secreted</keyword>
<gene>
    <name evidence="4" type="ORF">GCM10007207_05060</name>
</gene>
<proteinExistence type="predicted"/>
<feature type="signal peptide" evidence="3">
    <location>
        <begin position="1"/>
        <end position="31"/>
    </location>
</feature>
<dbReference type="InterPro" id="IPR017996">
    <property type="entry name" value="MRJP/yellow-related"/>
</dbReference>
<dbReference type="Proteomes" id="UP000637769">
    <property type="component" value="Unassembled WGS sequence"/>
</dbReference>
<organism evidence="4 5">
    <name type="scientific">Asaia siamensis</name>
    <dbReference type="NCBI Taxonomy" id="110479"/>
    <lineage>
        <taxon>Bacteria</taxon>
        <taxon>Pseudomonadati</taxon>
        <taxon>Pseudomonadota</taxon>
        <taxon>Alphaproteobacteria</taxon>
        <taxon>Acetobacterales</taxon>
        <taxon>Acetobacteraceae</taxon>
        <taxon>Asaia</taxon>
    </lineage>
</organism>
<evidence type="ECO:0000256" key="3">
    <source>
        <dbReference type="SAM" id="SignalP"/>
    </source>
</evidence>
<protein>
    <recommendedName>
        <fullName evidence="6">Major royal jelly protein</fullName>
    </recommendedName>
</protein>
<dbReference type="Gene3D" id="2.120.10.30">
    <property type="entry name" value="TolB, C-terminal domain"/>
    <property type="match status" value="1"/>
</dbReference>
<keyword evidence="5" id="KW-1185">Reference proteome</keyword>
<sequence length="359" mass="38860">MVAFLPKLRRSACCTALFMLALTLRPAPAQAAHERPWLADTAAARISQTISLPGKALWRQALPLADGSVILLREPDTDENGPFLARLPAGASETTPLILVWSSTDDKARGPKGFAPSALARDDSGTLWLIDRATTGFPPRLIHLDPVSGKVLSELDLPPEAIVQNTAFTTLAVHGQTAYLADEGGVSLTMVDMARHQATRFFAGYPTSRGHLPLTIDHHPVMGTDGHPLTRDIAYLALETNGKWLYEQAPTGPIYRLSTDLLTDPSVTPSEQMEGVTQWRGTPTVSGMTLDDKATLYLTDIENGRLLSFDTARLPHILLVAPQLVQAGIPGWARSRGNNDKSGQIWVPAGHTLLRIDLP</sequence>
<evidence type="ECO:0000256" key="1">
    <source>
        <dbReference type="ARBA" id="ARBA00004613"/>
    </source>
</evidence>